<name>A0ABW0NQ68_9MICO</name>
<dbReference type="Proteomes" id="UP001596039">
    <property type="component" value="Unassembled WGS sequence"/>
</dbReference>
<keyword evidence="2" id="KW-1185">Reference proteome</keyword>
<proteinExistence type="predicted"/>
<protein>
    <submittedName>
        <fullName evidence="1">Uncharacterized protein</fullName>
    </submittedName>
</protein>
<gene>
    <name evidence="1" type="ORF">ACFPJ4_07470</name>
</gene>
<accession>A0ABW0NQ68</accession>
<evidence type="ECO:0000313" key="1">
    <source>
        <dbReference type="EMBL" id="MFC5502076.1"/>
    </source>
</evidence>
<evidence type="ECO:0000313" key="2">
    <source>
        <dbReference type="Proteomes" id="UP001596039"/>
    </source>
</evidence>
<sequence>MGTVIVRSVPQLTARGSDSRFTVKIRLEPAQVTFTSADRVPFGATSVVELVTVIGVEDGEGVDFADVDEQPARTDTSTRAPKAAHAILMNARIPLLNGLFCR</sequence>
<dbReference type="EMBL" id="JBHSMG010000001">
    <property type="protein sequence ID" value="MFC5502076.1"/>
    <property type="molecule type" value="Genomic_DNA"/>
</dbReference>
<dbReference type="RefSeq" id="WP_386739733.1">
    <property type="nucleotide sequence ID" value="NZ_JBHSMG010000001.1"/>
</dbReference>
<reference evidence="2" key="1">
    <citation type="journal article" date="2019" name="Int. J. Syst. Evol. Microbiol.">
        <title>The Global Catalogue of Microorganisms (GCM) 10K type strain sequencing project: providing services to taxonomists for standard genome sequencing and annotation.</title>
        <authorList>
            <consortium name="The Broad Institute Genomics Platform"/>
            <consortium name="The Broad Institute Genome Sequencing Center for Infectious Disease"/>
            <person name="Wu L."/>
            <person name="Ma J."/>
        </authorList>
    </citation>
    <scope>NUCLEOTIDE SEQUENCE [LARGE SCALE GENOMIC DNA]</scope>
    <source>
        <strain evidence="2">CGMCC 4.6997</strain>
    </source>
</reference>
<comment type="caution">
    <text evidence="1">The sequence shown here is derived from an EMBL/GenBank/DDBJ whole genome shotgun (WGS) entry which is preliminary data.</text>
</comment>
<organism evidence="1 2">
    <name type="scientific">Lysinimonas soli</name>
    <dbReference type="NCBI Taxonomy" id="1074233"/>
    <lineage>
        <taxon>Bacteria</taxon>
        <taxon>Bacillati</taxon>
        <taxon>Actinomycetota</taxon>
        <taxon>Actinomycetes</taxon>
        <taxon>Micrococcales</taxon>
        <taxon>Microbacteriaceae</taxon>
        <taxon>Lysinimonas</taxon>
    </lineage>
</organism>